<keyword evidence="3" id="KW-1185">Reference proteome</keyword>
<evidence type="ECO:0000313" key="2">
    <source>
        <dbReference type="EMBL" id="CAB1445473.1"/>
    </source>
</evidence>
<comment type="caution">
    <text evidence="2">The sequence shown here is derived from an EMBL/GenBank/DDBJ whole genome shotgun (WGS) entry which is preliminary data.</text>
</comment>
<dbReference type="Proteomes" id="UP001153269">
    <property type="component" value="Unassembled WGS sequence"/>
</dbReference>
<evidence type="ECO:0000256" key="1">
    <source>
        <dbReference type="SAM" id="MobiDB-lite"/>
    </source>
</evidence>
<dbReference type="AlphaFoldDB" id="A0A9N7V9R8"/>
<dbReference type="EMBL" id="CADEAL010003668">
    <property type="protein sequence ID" value="CAB1445473.1"/>
    <property type="molecule type" value="Genomic_DNA"/>
</dbReference>
<organism evidence="2 3">
    <name type="scientific">Pleuronectes platessa</name>
    <name type="common">European plaice</name>
    <dbReference type="NCBI Taxonomy" id="8262"/>
    <lineage>
        <taxon>Eukaryota</taxon>
        <taxon>Metazoa</taxon>
        <taxon>Chordata</taxon>
        <taxon>Craniata</taxon>
        <taxon>Vertebrata</taxon>
        <taxon>Euteleostomi</taxon>
        <taxon>Actinopterygii</taxon>
        <taxon>Neopterygii</taxon>
        <taxon>Teleostei</taxon>
        <taxon>Neoteleostei</taxon>
        <taxon>Acanthomorphata</taxon>
        <taxon>Carangaria</taxon>
        <taxon>Pleuronectiformes</taxon>
        <taxon>Pleuronectoidei</taxon>
        <taxon>Pleuronectidae</taxon>
        <taxon>Pleuronectes</taxon>
    </lineage>
</organism>
<protein>
    <submittedName>
        <fullName evidence="2">Uncharacterized protein</fullName>
    </submittedName>
</protein>
<accession>A0A9N7V9R8</accession>
<gene>
    <name evidence="2" type="ORF">PLEPLA_LOCUS33204</name>
</gene>
<feature type="region of interest" description="Disordered" evidence="1">
    <location>
        <begin position="48"/>
        <end position="117"/>
    </location>
</feature>
<sequence>MSPPAFTLYAQKVPAGLGNPHSTADILFWRGFGISRELVQVLFNSTLTPPLRQGGGKGEGMTAPDAKGTAGRAGEMAGVRFDPHPLHTLSPQGDTLPDYDCKRAGANGSPGKCRDLT</sequence>
<name>A0A9N7V9R8_PLEPL</name>
<proteinExistence type="predicted"/>
<reference evidence="2" key="1">
    <citation type="submission" date="2020-03" db="EMBL/GenBank/DDBJ databases">
        <authorList>
            <person name="Weist P."/>
        </authorList>
    </citation>
    <scope>NUCLEOTIDE SEQUENCE</scope>
</reference>
<evidence type="ECO:0000313" key="3">
    <source>
        <dbReference type="Proteomes" id="UP001153269"/>
    </source>
</evidence>